<organism evidence="2 3">
    <name type="scientific">Microbispora oryzae</name>
    <dbReference type="NCBI Taxonomy" id="2806554"/>
    <lineage>
        <taxon>Bacteria</taxon>
        <taxon>Bacillati</taxon>
        <taxon>Actinomycetota</taxon>
        <taxon>Actinomycetes</taxon>
        <taxon>Streptosporangiales</taxon>
        <taxon>Streptosporangiaceae</taxon>
        <taxon>Microbispora</taxon>
    </lineage>
</organism>
<evidence type="ECO:0000313" key="2">
    <source>
        <dbReference type="EMBL" id="MBP2706165.1"/>
    </source>
</evidence>
<feature type="region of interest" description="Disordered" evidence="1">
    <location>
        <begin position="1"/>
        <end position="44"/>
    </location>
</feature>
<dbReference type="RefSeq" id="WP_210157451.1">
    <property type="nucleotide sequence ID" value="NZ_JAFCNB010000011.1"/>
</dbReference>
<dbReference type="AlphaFoldDB" id="A0A941AJC2"/>
<comment type="caution">
    <text evidence="2">The sequence shown here is derived from an EMBL/GenBank/DDBJ whole genome shotgun (WGS) entry which is preliminary data.</text>
</comment>
<dbReference type="EMBL" id="JAFCNB010000011">
    <property type="protein sequence ID" value="MBP2706165.1"/>
    <property type="molecule type" value="Genomic_DNA"/>
</dbReference>
<evidence type="ECO:0000256" key="1">
    <source>
        <dbReference type="SAM" id="MobiDB-lite"/>
    </source>
</evidence>
<proteinExistence type="predicted"/>
<feature type="compositionally biased region" description="Low complexity" evidence="1">
    <location>
        <begin position="1"/>
        <end position="20"/>
    </location>
</feature>
<dbReference type="Proteomes" id="UP000674234">
    <property type="component" value="Unassembled WGS sequence"/>
</dbReference>
<reference evidence="2" key="1">
    <citation type="submission" date="2021-02" db="EMBL/GenBank/DDBJ databases">
        <title>Draft genome sequence of Microbispora sp. RL4-1S isolated from rice leaves in Thailand.</title>
        <authorList>
            <person name="Muangham S."/>
            <person name="Duangmal K."/>
        </authorList>
    </citation>
    <scope>NUCLEOTIDE SEQUENCE</scope>
    <source>
        <strain evidence="2">RL4-1S</strain>
    </source>
</reference>
<name>A0A941AJC2_9ACTN</name>
<accession>A0A941AJC2</accession>
<gene>
    <name evidence="2" type="ORF">JOL79_20350</name>
</gene>
<sequence>MAFTVPGAAAAAAGPPLAGPDVEIAPLSPPSIDPASRAGRDPPCGYRARAVLTRTLEICRR</sequence>
<keyword evidence="3" id="KW-1185">Reference proteome</keyword>
<protein>
    <submittedName>
        <fullName evidence="2">Uncharacterized protein</fullName>
    </submittedName>
</protein>
<evidence type="ECO:0000313" key="3">
    <source>
        <dbReference type="Proteomes" id="UP000674234"/>
    </source>
</evidence>